<evidence type="ECO:0000259" key="1">
    <source>
        <dbReference type="Pfam" id="PF13468"/>
    </source>
</evidence>
<accession>A0ABQ1PQW5</accession>
<dbReference type="InterPro" id="IPR029068">
    <property type="entry name" value="Glyas_Bleomycin-R_OHBP_Dase"/>
</dbReference>
<dbReference type="Pfam" id="PF13468">
    <property type="entry name" value="Glyoxalase_3"/>
    <property type="match status" value="1"/>
</dbReference>
<name>A0ABQ1PQW5_9BACI</name>
<dbReference type="Gene3D" id="3.10.180.10">
    <property type="entry name" value="2,3-Dihydroxybiphenyl 1,2-Dioxygenase, domain 1"/>
    <property type="match status" value="1"/>
</dbReference>
<dbReference type="SUPFAM" id="SSF54593">
    <property type="entry name" value="Glyoxalase/Bleomycin resistance protein/Dihydroxybiphenyl dioxygenase"/>
    <property type="match status" value="1"/>
</dbReference>
<dbReference type="PANTHER" id="PTHR40265:SF1">
    <property type="entry name" value="GLYOXALASE-LIKE DOMAIN-CONTAINING PROTEIN"/>
    <property type="match status" value="1"/>
</dbReference>
<dbReference type="PANTHER" id="PTHR40265">
    <property type="entry name" value="BLL2707 PROTEIN"/>
    <property type="match status" value="1"/>
</dbReference>
<organism evidence="2 3">
    <name type="scientific">Thalassobacillus devorans</name>
    <dbReference type="NCBI Taxonomy" id="279813"/>
    <lineage>
        <taxon>Bacteria</taxon>
        <taxon>Bacillati</taxon>
        <taxon>Bacillota</taxon>
        <taxon>Bacilli</taxon>
        <taxon>Bacillales</taxon>
        <taxon>Bacillaceae</taxon>
        <taxon>Thalassobacillus</taxon>
    </lineage>
</organism>
<comment type="caution">
    <text evidence="2">The sequence shown here is derived from an EMBL/GenBank/DDBJ whole genome shotgun (WGS) entry which is preliminary data.</text>
</comment>
<dbReference type="EMBL" id="BMCJ01000007">
    <property type="protein sequence ID" value="GGD01393.1"/>
    <property type="molecule type" value="Genomic_DNA"/>
</dbReference>
<proteinExistence type="predicted"/>
<sequence>MLAFDHLVIAADQPELEQKHFEEEHGIRGFRGGRHETWGTYNYLAHLKNHSYLEWIGIEDKQTALKSDNPLIKQLAHSLSVNQKGPIQFALRTNDMDLFLDYWDKEGIPYKGPFPGSRKKTDGTLLQWRMLFPDIQGHTLPFLIEWEGSNRPNDIHFISNITFTSIEMGLGDLPNTRRLFEKIYRLESPDHENSTHCTWPLENGCLIVKEESDLRVKLEDIIL</sequence>
<gene>
    <name evidence="2" type="ORF">GCM10007216_35140</name>
</gene>
<evidence type="ECO:0000313" key="2">
    <source>
        <dbReference type="EMBL" id="GGD01393.1"/>
    </source>
</evidence>
<dbReference type="Proteomes" id="UP000619534">
    <property type="component" value="Unassembled WGS sequence"/>
</dbReference>
<keyword evidence="3" id="KW-1185">Reference proteome</keyword>
<evidence type="ECO:0000313" key="3">
    <source>
        <dbReference type="Proteomes" id="UP000619534"/>
    </source>
</evidence>
<protein>
    <recommendedName>
        <fullName evidence="1">Glyoxalase-like domain-containing protein</fullName>
    </recommendedName>
</protein>
<reference evidence="3" key="1">
    <citation type="journal article" date="2019" name="Int. J. Syst. Evol. Microbiol.">
        <title>The Global Catalogue of Microorganisms (GCM) 10K type strain sequencing project: providing services to taxonomists for standard genome sequencing and annotation.</title>
        <authorList>
            <consortium name="The Broad Institute Genomics Platform"/>
            <consortium name="The Broad Institute Genome Sequencing Center for Infectious Disease"/>
            <person name="Wu L."/>
            <person name="Ma J."/>
        </authorList>
    </citation>
    <scope>NUCLEOTIDE SEQUENCE [LARGE SCALE GENOMIC DNA]</scope>
    <source>
        <strain evidence="3">CCM 7282</strain>
    </source>
</reference>
<dbReference type="RefSeq" id="WP_062438992.1">
    <property type="nucleotide sequence ID" value="NZ_BMCJ01000007.1"/>
</dbReference>
<feature type="domain" description="Glyoxalase-like" evidence="1">
    <location>
        <begin position="4"/>
        <end position="180"/>
    </location>
</feature>
<dbReference type="InterPro" id="IPR025870">
    <property type="entry name" value="Glyoxalase-like_dom"/>
</dbReference>